<dbReference type="PROSITE" id="PS00108">
    <property type="entry name" value="PROTEIN_KINASE_ST"/>
    <property type="match status" value="1"/>
</dbReference>
<evidence type="ECO:0000256" key="6">
    <source>
        <dbReference type="SAM" id="MobiDB-lite"/>
    </source>
</evidence>
<dbReference type="InterPro" id="IPR011659">
    <property type="entry name" value="WD40"/>
</dbReference>
<evidence type="ECO:0000256" key="2">
    <source>
        <dbReference type="ARBA" id="ARBA00022741"/>
    </source>
</evidence>
<evidence type="ECO:0000313" key="9">
    <source>
        <dbReference type="Proteomes" id="UP001501231"/>
    </source>
</evidence>
<reference evidence="8 9" key="1">
    <citation type="journal article" date="2019" name="Int. J. Syst. Evol. Microbiol.">
        <title>The Global Catalogue of Microorganisms (GCM) 10K type strain sequencing project: providing services to taxonomists for standard genome sequencing and annotation.</title>
        <authorList>
            <consortium name="The Broad Institute Genomics Platform"/>
            <consortium name="The Broad Institute Genome Sequencing Center for Infectious Disease"/>
            <person name="Wu L."/>
            <person name="Ma J."/>
        </authorList>
    </citation>
    <scope>NUCLEOTIDE SEQUENCE [LARGE SCALE GENOMIC DNA]</scope>
    <source>
        <strain evidence="8 9">JCM 3325</strain>
    </source>
</reference>
<keyword evidence="9" id="KW-1185">Reference proteome</keyword>
<dbReference type="CDD" id="cd14014">
    <property type="entry name" value="STKc_PknB_like"/>
    <property type="match status" value="1"/>
</dbReference>
<feature type="region of interest" description="Disordered" evidence="6">
    <location>
        <begin position="713"/>
        <end position="733"/>
    </location>
</feature>
<evidence type="ECO:0000256" key="5">
    <source>
        <dbReference type="PROSITE-ProRule" id="PRU10141"/>
    </source>
</evidence>
<name>A0ABN3KK51_9ACTN</name>
<feature type="domain" description="Protein kinase" evidence="7">
    <location>
        <begin position="39"/>
        <end position="307"/>
    </location>
</feature>
<dbReference type="RefSeq" id="WP_344598636.1">
    <property type="nucleotide sequence ID" value="NZ_BAAARW010000050.1"/>
</dbReference>
<feature type="compositionally biased region" description="Pro residues" evidence="6">
    <location>
        <begin position="307"/>
        <end position="330"/>
    </location>
</feature>
<evidence type="ECO:0000256" key="3">
    <source>
        <dbReference type="ARBA" id="ARBA00022777"/>
    </source>
</evidence>
<dbReference type="InterPro" id="IPR017441">
    <property type="entry name" value="Protein_kinase_ATP_BS"/>
</dbReference>
<dbReference type="Gene3D" id="3.30.200.20">
    <property type="entry name" value="Phosphorylase Kinase, domain 1"/>
    <property type="match status" value="1"/>
</dbReference>
<comment type="caution">
    <text evidence="8">The sequence shown here is derived from an EMBL/GenBank/DDBJ whole genome shotgun (WGS) entry which is preliminary data.</text>
</comment>
<dbReference type="InterPro" id="IPR000719">
    <property type="entry name" value="Prot_kinase_dom"/>
</dbReference>
<keyword evidence="3" id="KW-0418">Kinase</keyword>
<dbReference type="SMART" id="SM00220">
    <property type="entry name" value="S_TKc"/>
    <property type="match status" value="1"/>
</dbReference>
<dbReference type="InterPro" id="IPR008271">
    <property type="entry name" value="Ser/Thr_kinase_AS"/>
</dbReference>
<proteinExistence type="predicted"/>
<keyword evidence="2 5" id="KW-0547">Nucleotide-binding</keyword>
<dbReference type="Gene3D" id="2.120.10.30">
    <property type="entry name" value="TolB, C-terminal domain"/>
    <property type="match status" value="2"/>
</dbReference>
<feature type="region of interest" description="Disordered" evidence="6">
    <location>
        <begin position="301"/>
        <end position="422"/>
    </location>
</feature>
<keyword evidence="1" id="KW-0808">Transferase</keyword>
<organism evidence="8 9">
    <name type="scientific">Actinomadura vinacea</name>
    <dbReference type="NCBI Taxonomy" id="115336"/>
    <lineage>
        <taxon>Bacteria</taxon>
        <taxon>Bacillati</taxon>
        <taxon>Actinomycetota</taxon>
        <taxon>Actinomycetes</taxon>
        <taxon>Streptosporangiales</taxon>
        <taxon>Thermomonosporaceae</taxon>
        <taxon>Actinomadura</taxon>
    </lineage>
</organism>
<feature type="region of interest" description="Disordered" evidence="6">
    <location>
        <begin position="1"/>
        <end position="36"/>
    </location>
</feature>
<evidence type="ECO:0000256" key="4">
    <source>
        <dbReference type="ARBA" id="ARBA00022840"/>
    </source>
</evidence>
<keyword evidence="4 5" id="KW-0067">ATP-binding</keyword>
<dbReference type="EMBL" id="BAAARW010000050">
    <property type="protein sequence ID" value="GAA2459401.1"/>
    <property type="molecule type" value="Genomic_DNA"/>
</dbReference>
<dbReference type="InterPro" id="IPR011009">
    <property type="entry name" value="Kinase-like_dom_sf"/>
</dbReference>
<dbReference type="Pfam" id="PF07676">
    <property type="entry name" value="PD40"/>
    <property type="match status" value="4"/>
</dbReference>
<sequence>MRRSVQAADRWKVTPMESRPGPGALRELQPHDPTRVGPYELDAKVGEGGMGAVYLGHGTDGRPVAVKVVRPELAGDRAFVARFNDECRNAERVASFCTAQVLDHGQDLGLAYMVTEYIEGPSLLRYIGDNGTLSPGMLHGVAVGVAAALVAIHAAGLVHRDLKPSNVLLSISGPRVIDFGIARALDMATSHTQTGQIVGTPGYIAPEQILTHQITPAVDIFAWGCLVAYAANGRNPFGRGSLQVMVGRALHGEPELGTLTGPLARLVKAALSKEPETRPSAQDLLLSLVGGGANEAAVTTTLGHSWPLPPPQGTPLSPGMPMPQGAPPPSQSASTRGGAAVSPPAGMPQGAVRGERVGTGGAVPQEVSPAPLTGSGSRASGPPQPDGAAGVDGSTGPAAETITDPALVGGVRVPPPPRRARGRRPAITGVAVAVLLAGGGFFLSRLGDDPGTARPPAKKAGGPPIEPMLVRIDTKAGWPKECHADIGTYTPGQAAPVTLLPGDACDTLPERSPADRNKVAFTRTAGGRTEAWVMNADGGDAQRVTGGLSGGRVTWSPDGRQLAFMRRDGGVRQIYAITIGETEPRRLTNDPADKDDPMWSSTGRLAFWSKRAGTEQIYTLDPRNPSAPWTRLSRDGVRAVDPEWSPDGTKIAYTRGPYPNGHVWVMNADGSGARRLTTGDRHEMDAAWSRDGKWICYARGSYESPEIRTIRVDGTGDRPFGPGKGMIGHPNWS</sequence>
<dbReference type="Proteomes" id="UP001501231">
    <property type="component" value="Unassembled WGS sequence"/>
</dbReference>
<dbReference type="Pfam" id="PF00069">
    <property type="entry name" value="Pkinase"/>
    <property type="match status" value="1"/>
</dbReference>
<dbReference type="PROSITE" id="PS50011">
    <property type="entry name" value="PROTEIN_KINASE_DOM"/>
    <property type="match status" value="1"/>
</dbReference>
<dbReference type="Gene3D" id="1.10.510.10">
    <property type="entry name" value="Transferase(Phosphotransferase) domain 1"/>
    <property type="match status" value="1"/>
</dbReference>
<dbReference type="PANTHER" id="PTHR43289">
    <property type="entry name" value="MITOGEN-ACTIVATED PROTEIN KINASE KINASE KINASE 20-RELATED"/>
    <property type="match status" value="1"/>
</dbReference>
<dbReference type="SUPFAM" id="SSF56112">
    <property type="entry name" value="Protein kinase-like (PK-like)"/>
    <property type="match status" value="1"/>
</dbReference>
<dbReference type="InterPro" id="IPR011042">
    <property type="entry name" value="6-blade_b-propeller_TolB-like"/>
</dbReference>
<dbReference type="PROSITE" id="PS00107">
    <property type="entry name" value="PROTEIN_KINASE_ATP"/>
    <property type="match status" value="1"/>
</dbReference>
<dbReference type="SUPFAM" id="SSF69304">
    <property type="entry name" value="Tricorn protease N-terminal domain"/>
    <property type="match status" value="1"/>
</dbReference>
<evidence type="ECO:0000259" key="7">
    <source>
        <dbReference type="PROSITE" id="PS50011"/>
    </source>
</evidence>
<protein>
    <recommendedName>
        <fullName evidence="7">Protein kinase domain-containing protein</fullName>
    </recommendedName>
</protein>
<evidence type="ECO:0000313" key="8">
    <source>
        <dbReference type="EMBL" id="GAA2459401.1"/>
    </source>
</evidence>
<gene>
    <name evidence="8" type="ORF">GCM10010191_94550</name>
</gene>
<feature type="binding site" evidence="5">
    <location>
        <position position="67"/>
    </location>
    <ligand>
        <name>ATP</name>
        <dbReference type="ChEBI" id="CHEBI:30616"/>
    </ligand>
</feature>
<dbReference type="PANTHER" id="PTHR43289:SF34">
    <property type="entry name" value="SERINE_THREONINE-PROTEIN KINASE YBDM-RELATED"/>
    <property type="match status" value="1"/>
</dbReference>
<accession>A0ABN3KK51</accession>
<evidence type="ECO:0000256" key="1">
    <source>
        <dbReference type="ARBA" id="ARBA00022679"/>
    </source>
</evidence>